<evidence type="ECO:0000313" key="3">
    <source>
        <dbReference type="Proteomes" id="UP000320496"/>
    </source>
</evidence>
<dbReference type="PANTHER" id="PTHR44103:SF1">
    <property type="entry name" value="PROPROTEIN CONVERTASE P"/>
    <property type="match status" value="1"/>
</dbReference>
<dbReference type="PANTHER" id="PTHR44103">
    <property type="entry name" value="PROPROTEIN CONVERTASE P"/>
    <property type="match status" value="1"/>
</dbReference>
<evidence type="ECO:0000256" key="1">
    <source>
        <dbReference type="ARBA" id="ARBA00022729"/>
    </source>
</evidence>
<dbReference type="AlphaFoldDB" id="A0A517ZBG8"/>
<protein>
    <submittedName>
        <fullName evidence="2">FG-GAP repeat protein</fullName>
    </submittedName>
</protein>
<keyword evidence="1" id="KW-0732">Signal</keyword>
<dbReference type="SUPFAM" id="SSF69318">
    <property type="entry name" value="Integrin alpha N-terminal domain"/>
    <property type="match status" value="1"/>
</dbReference>
<dbReference type="Gene3D" id="2.130.10.130">
    <property type="entry name" value="Integrin alpha, N-terminal"/>
    <property type="match status" value="1"/>
</dbReference>
<name>A0A517ZBG8_9PLAN</name>
<dbReference type="OrthoDB" id="237141at2"/>
<reference evidence="2 3" key="1">
    <citation type="submission" date="2019-02" db="EMBL/GenBank/DDBJ databases">
        <title>Deep-cultivation of Planctomycetes and their phenomic and genomic characterization uncovers novel biology.</title>
        <authorList>
            <person name="Wiegand S."/>
            <person name="Jogler M."/>
            <person name="Boedeker C."/>
            <person name="Pinto D."/>
            <person name="Vollmers J."/>
            <person name="Rivas-Marin E."/>
            <person name="Kohn T."/>
            <person name="Peeters S.H."/>
            <person name="Heuer A."/>
            <person name="Rast P."/>
            <person name="Oberbeckmann S."/>
            <person name="Bunk B."/>
            <person name="Jeske O."/>
            <person name="Meyerdierks A."/>
            <person name="Storesund J.E."/>
            <person name="Kallscheuer N."/>
            <person name="Luecker S."/>
            <person name="Lage O.M."/>
            <person name="Pohl T."/>
            <person name="Merkel B.J."/>
            <person name="Hornburger P."/>
            <person name="Mueller R.-W."/>
            <person name="Bruemmer F."/>
            <person name="Labrenz M."/>
            <person name="Spormann A.M."/>
            <person name="Op den Camp H."/>
            <person name="Overmann J."/>
            <person name="Amann R."/>
            <person name="Jetten M.S.M."/>
            <person name="Mascher T."/>
            <person name="Medema M.H."/>
            <person name="Devos D.P."/>
            <person name="Kaster A.-K."/>
            <person name="Ovreas L."/>
            <person name="Rohde M."/>
            <person name="Galperin M.Y."/>
            <person name="Jogler C."/>
        </authorList>
    </citation>
    <scope>NUCLEOTIDE SEQUENCE [LARGE SCALE GENOMIC DNA]</scope>
    <source>
        <strain evidence="2 3">Mal4</strain>
    </source>
</reference>
<dbReference type="KEGG" id="mri:Mal4_41550"/>
<sequence length="409" mass="44263">MSQQNPSSQILPHPSCIVVGARASTRCPAGRMPQLLALVVTLMIAAPAMAAEGEWTKHVVYEGQHTNTAVAGDFTGDGQADIISNSGGVCRLFTAPDWQEIAIHADREHNCIHSAAFDVDGDGDLDWIGARYNPGLIFWLENPNSATKTPWDWHVIDVNVHGIHGLLAGDVDGDGRTDLVANSAQPKPPFPESLVWYRVPDDPKQPWDRFIAADRDAPGLTHYLGLGDINGDGRADILTGAKGGPMAKPGSGDWFAWWQAPEDPEQRAWKKSVIAADQPGATNVLPVDVNRDGTMDVIASRGHGQGVIWLEGPDWTEHAIAPELTGPHCLAIGDIDGDGDIDATTCAKDDKVCAWFENDGKGRFTTHVIGTDQAAYDIRLFDMDSDEDLDVIVAGQTSRNVVWYENPTR</sequence>
<accession>A0A517ZBG8</accession>
<dbReference type="Pfam" id="PF01839">
    <property type="entry name" value="FG-GAP"/>
    <property type="match status" value="1"/>
</dbReference>
<dbReference type="Pfam" id="PF13517">
    <property type="entry name" value="FG-GAP_3"/>
    <property type="match status" value="2"/>
</dbReference>
<dbReference type="EMBL" id="CP036275">
    <property type="protein sequence ID" value="QDU39807.1"/>
    <property type="molecule type" value="Genomic_DNA"/>
</dbReference>
<dbReference type="InterPro" id="IPR013517">
    <property type="entry name" value="FG-GAP"/>
</dbReference>
<organism evidence="2 3">
    <name type="scientific">Maioricimonas rarisocia</name>
    <dbReference type="NCBI Taxonomy" id="2528026"/>
    <lineage>
        <taxon>Bacteria</taxon>
        <taxon>Pseudomonadati</taxon>
        <taxon>Planctomycetota</taxon>
        <taxon>Planctomycetia</taxon>
        <taxon>Planctomycetales</taxon>
        <taxon>Planctomycetaceae</taxon>
        <taxon>Maioricimonas</taxon>
    </lineage>
</organism>
<gene>
    <name evidence="2" type="ORF">Mal4_41550</name>
</gene>
<dbReference type="Proteomes" id="UP000320496">
    <property type="component" value="Chromosome"/>
</dbReference>
<keyword evidence="3" id="KW-1185">Reference proteome</keyword>
<dbReference type="InterPro" id="IPR028994">
    <property type="entry name" value="Integrin_alpha_N"/>
</dbReference>
<proteinExistence type="predicted"/>
<evidence type="ECO:0000313" key="2">
    <source>
        <dbReference type="EMBL" id="QDU39807.1"/>
    </source>
</evidence>